<evidence type="ECO:0000256" key="13">
    <source>
        <dbReference type="RuleBase" id="RU910716"/>
    </source>
</evidence>
<evidence type="ECO:0000313" key="16">
    <source>
        <dbReference type="EMBL" id="CAH2315670.1"/>
    </source>
</evidence>
<evidence type="ECO:0000256" key="2">
    <source>
        <dbReference type="ARBA" id="ARBA00008789"/>
    </source>
</evidence>
<sequence length="934" mass="106778">MDTVCESPRNPKEEQNGDYTAVRSHTHPPISILTSTFLFCAENVAAAVVAAGYSYTEDAVWMSLTIVFMLVPSVMVQLTLTFIHRDLGRDRPLILLMHLLQLGPLIRCVEALVVYFQMGLEEEPYVSISRKKHLHHWGEAVEEEREVGHSLRRMAIHRNAFKRTAVMQAFLGSTPQLTLQLYVSVLERYVPPARAVLMAMSLASTTYGALVLNVLAIQIKYDDYKVKLTVPAFLCIILWRSLEIATRVTVLVLFCSALKAWIAAVALVNLIALFFLPWIRFWRSRASLPENVEKNFSWFGTVTVLGTVTLLYSAINMFCWSAVQLNLSERDLIDQAQNWGRLTLHYTFRLTENALLILLWYFFKEDGFEYFCSPLLVVQLLAAWLGLNIFIFAYYYMLFEKGEQYAYTRVLLGSALAWARGSAACLNFNCLLILLPVCRNLLSFLRGTCSCCQRSIRKQLDNNLAFHKLLGYTIALMTAVHTIAHLLNVEWFYDGILSPDTTLKGKLSIIGENGGWVNPIRSKEQTPSYIVFTTIAGITGVVITLALIVMITSSTEFIRRSFFEVFWYTHHLFVIFFVGLLIHGVGRLVRGQTPDSMKQNLYSSCKDKFMEWKQVTPNSNEEDDNQCLIPVFQGNEPMTWKWILAPIILYVFERILRFYRSQQRVVVTKAVSHPSKVLEIQMKKQGFNMEVGQYIFINCPTISTLEWHPFTLTSAPEEDFFSVHIRSAGDWTEKLIQDFQEKADNTPRLEVDGPFGTASEDVFKYEVSMLVGAGIGVTPFASILKSIWYKLQKEDQRLKTQKIYFYWICRETGAFAWFADLLRSLEQEMISSGKDGFLNYRLFLTNWDSSIAGHAIVHFDEATDAVTGLRQKTSYGRPLWENEFSVVSEAHPRSTVGVFLCGPSALGKNLQQCCHQFSSMDPRKVQFYFNKENF</sequence>
<feature type="transmembrane region" description="Helical" evidence="13">
    <location>
        <begin position="59"/>
        <end position="83"/>
    </location>
</feature>
<dbReference type="InterPro" id="IPR017927">
    <property type="entry name" value="FAD-bd_FR_type"/>
</dbReference>
<dbReference type="SUPFAM" id="SSF52343">
    <property type="entry name" value="Ferredoxin reductase-like, C-terminal NADP-linked domain"/>
    <property type="match status" value="1"/>
</dbReference>
<evidence type="ECO:0000256" key="14">
    <source>
        <dbReference type="SAM" id="MobiDB-lite"/>
    </source>
</evidence>
<dbReference type="InterPro" id="IPR051773">
    <property type="entry name" value="XK-related_adapter"/>
</dbReference>
<feature type="transmembrane region" description="Helical" evidence="13">
    <location>
        <begin position="195"/>
        <end position="217"/>
    </location>
</feature>
<comment type="similarity">
    <text evidence="2 13">Belongs to the XK family.</text>
</comment>
<keyword evidence="10 13" id="KW-0472">Membrane</keyword>
<feature type="transmembrane region" description="Helical" evidence="13">
    <location>
        <begin position="469"/>
        <end position="487"/>
    </location>
</feature>
<dbReference type="SFLD" id="SFLDS00052">
    <property type="entry name" value="Ferric_Reductase_Domain"/>
    <property type="match status" value="1"/>
</dbReference>
<keyword evidence="9" id="KW-0408">Iron</keyword>
<dbReference type="FunFam" id="2.40.30.10:FF:000030">
    <property type="entry name" value="cytochrome b-245 heavy chain"/>
    <property type="match status" value="1"/>
</dbReference>
<keyword evidence="5 13" id="KW-0812">Transmembrane</keyword>
<gene>
    <name evidence="16" type="ORF">PECUL_23A001056</name>
</gene>
<evidence type="ECO:0000256" key="5">
    <source>
        <dbReference type="ARBA" id="ARBA00022692"/>
    </source>
</evidence>
<dbReference type="AlphaFoldDB" id="A0AAD1T0B0"/>
<keyword evidence="7 13" id="KW-1133">Transmembrane helix</keyword>
<evidence type="ECO:0000256" key="8">
    <source>
        <dbReference type="ARBA" id="ARBA00023002"/>
    </source>
</evidence>
<dbReference type="CDD" id="cd06186">
    <property type="entry name" value="NOX_Duox_like_FAD_NADP"/>
    <property type="match status" value="1"/>
</dbReference>
<evidence type="ECO:0000256" key="7">
    <source>
        <dbReference type="ARBA" id="ARBA00022989"/>
    </source>
</evidence>
<dbReference type="PANTHER" id="PTHR14297:SF4">
    <property type="entry name" value="XK-RELATED PROTEIN 2"/>
    <property type="match status" value="1"/>
</dbReference>
<dbReference type="EMBL" id="OW240920">
    <property type="protein sequence ID" value="CAH2315670.1"/>
    <property type="molecule type" value="Genomic_DNA"/>
</dbReference>
<keyword evidence="4" id="KW-0349">Heme</keyword>
<dbReference type="Gene3D" id="2.40.30.10">
    <property type="entry name" value="Translation factors"/>
    <property type="match status" value="1"/>
</dbReference>
<dbReference type="InterPro" id="IPR013130">
    <property type="entry name" value="Fe3_Rdtase_TM_dom"/>
</dbReference>
<feature type="region of interest" description="Disordered" evidence="14">
    <location>
        <begin position="1"/>
        <end position="23"/>
    </location>
</feature>
<dbReference type="Pfam" id="PF08030">
    <property type="entry name" value="NAD_binding_6"/>
    <property type="match status" value="1"/>
</dbReference>
<dbReference type="InterPro" id="IPR013121">
    <property type="entry name" value="Fe_red_NAD-bd_6"/>
</dbReference>
<dbReference type="Gene3D" id="3.40.50.80">
    <property type="entry name" value="Nucleotide-binding domain of ferredoxin-NADP reductase (FNR) module"/>
    <property type="match status" value="1"/>
</dbReference>
<keyword evidence="8" id="KW-0560">Oxidoreductase</keyword>
<dbReference type="GO" id="GO:0046872">
    <property type="term" value="F:metal ion binding"/>
    <property type="evidence" value="ECO:0007669"/>
    <property type="project" value="UniProtKB-KW"/>
</dbReference>
<keyword evidence="11" id="KW-0325">Glycoprotein</keyword>
<dbReference type="InterPro" id="IPR039261">
    <property type="entry name" value="FNR_nucleotide-bd"/>
</dbReference>
<feature type="transmembrane region" description="Helical" evidence="13">
    <location>
        <begin position="375"/>
        <end position="397"/>
    </location>
</feature>
<feature type="transmembrane region" description="Helical" evidence="13">
    <location>
        <begin position="248"/>
        <end position="276"/>
    </location>
</feature>
<evidence type="ECO:0000256" key="4">
    <source>
        <dbReference type="ARBA" id="ARBA00022617"/>
    </source>
</evidence>
<dbReference type="FunFam" id="3.40.50.80:FF:000004">
    <property type="entry name" value="NADPH oxidase isoform 2"/>
    <property type="match status" value="1"/>
</dbReference>
<dbReference type="InterPro" id="IPR018629">
    <property type="entry name" value="XK-rel"/>
</dbReference>
<evidence type="ECO:0000259" key="15">
    <source>
        <dbReference type="PROSITE" id="PS51384"/>
    </source>
</evidence>
<evidence type="ECO:0000256" key="10">
    <source>
        <dbReference type="ARBA" id="ARBA00023136"/>
    </source>
</evidence>
<feature type="transmembrane region" description="Helical" evidence="13">
    <location>
        <begin position="32"/>
        <end position="53"/>
    </location>
</feature>
<reference evidence="16" key="1">
    <citation type="submission" date="2022-03" db="EMBL/GenBank/DDBJ databases">
        <authorList>
            <person name="Alioto T."/>
            <person name="Alioto T."/>
            <person name="Gomez Garrido J."/>
        </authorList>
    </citation>
    <scope>NUCLEOTIDE SEQUENCE</scope>
</reference>
<comment type="subcellular location">
    <subcellularLocation>
        <location evidence="1">Cell membrane</location>
        <topology evidence="1">Multi-pass membrane protein</topology>
    </subcellularLocation>
    <subcellularLocation>
        <location evidence="13">Membrane</location>
        <topology evidence="13">Multi-pass membrane protein</topology>
    </subcellularLocation>
</comment>
<keyword evidence="17" id="KW-1185">Reference proteome</keyword>
<comment type="catalytic activity">
    <reaction evidence="12">
        <text>NADPH + 2 O2 = 2 superoxide + NADP(+) + H(+)</text>
        <dbReference type="Rhea" id="RHEA:63180"/>
        <dbReference type="ChEBI" id="CHEBI:15378"/>
        <dbReference type="ChEBI" id="CHEBI:15379"/>
        <dbReference type="ChEBI" id="CHEBI:18421"/>
        <dbReference type="ChEBI" id="CHEBI:57783"/>
        <dbReference type="ChEBI" id="CHEBI:58349"/>
    </reaction>
</comment>
<dbReference type="SUPFAM" id="SSF63380">
    <property type="entry name" value="Riboflavin synthase domain-like"/>
    <property type="match status" value="1"/>
</dbReference>
<keyword evidence="3" id="KW-1003">Cell membrane</keyword>
<dbReference type="PROSITE" id="PS51384">
    <property type="entry name" value="FAD_FR"/>
    <property type="match status" value="1"/>
</dbReference>
<accession>A0AAD1T0B0</accession>
<feature type="transmembrane region" description="Helical" evidence="13">
    <location>
        <begin position="343"/>
        <end position="363"/>
    </location>
</feature>
<evidence type="ECO:0000256" key="1">
    <source>
        <dbReference type="ARBA" id="ARBA00004651"/>
    </source>
</evidence>
<dbReference type="Proteomes" id="UP001295444">
    <property type="component" value="Chromosome 09"/>
</dbReference>
<dbReference type="SFLD" id="SFLDG01168">
    <property type="entry name" value="Ferric_reductase_subgroup_(FRE"/>
    <property type="match status" value="1"/>
</dbReference>
<dbReference type="InterPro" id="IPR017938">
    <property type="entry name" value="Riboflavin_synthase-like_b-brl"/>
</dbReference>
<dbReference type="InterPro" id="IPR000778">
    <property type="entry name" value="Cyt_b245_heavy_chain"/>
</dbReference>
<dbReference type="PRINTS" id="PR00466">
    <property type="entry name" value="GP91PHOX"/>
</dbReference>
<feature type="transmembrane region" description="Helical" evidence="13">
    <location>
        <begin position="565"/>
        <end position="586"/>
    </location>
</feature>
<proteinExistence type="inferred from homology"/>
<evidence type="ECO:0000256" key="3">
    <source>
        <dbReference type="ARBA" id="ARBA00022475"/>
    </source>
</evidence>
<keyword evidence="6" id="KW-0479">Metal-binding</keyword>
<evidence type="ECO:0000313" key="17">
    <source>
        <dbReference type="Proteomes" id="UP001295444"/>
    </source>
</evidence>
<dbReference type="PANTHER" id="PTHR14297">
    <property type="entry name" value="MEMBRANE TRANSPORT PROTEIN XK FAMILY MEMBER"/>
    <property type="match status" value="1"/>
</dbReference>
<dbReference type="GO" id="GO:0016491">
    <property type="term" value="F:oxidoreductase activity"/>
    <property type="evidence" value="ECO:0007669"/>
    <property type="project" value="UniProtKB-KW"/>
</dbReference>
<evidence type="ECO:0000256" key="6">
    <source>
        <dbReference type="ARBA" id="ARBA00022723"/>
    </source>
</evidence>
<dbReference type="Pfam" id="PF08022">
    <property type="entry name" value="FAD_binding_8"/>
    <property type="match status" value="1"/>
</dbReference>
<evidence type="ECO:0000256" key="12">
    <source>
        <dbReference type="ARBA" id="ARBA00049908"/>
    </source>
</evidence>
<protein>
    <recommendedName>
        <fullName evidence="13">XK-related protein</fullName>
    </recommendedName>
</protein>
<feature type="transmembrane region" description="Helical" evidence="13">
    <location>
        <begin position="529"/>
        <end position="553"/>
    </location>
</feature>
<name>A0AAD1T0B0_PELCU</name>
<evidence type="ECO:0000256" key="9">
    <source>
        <dbReference type="ARBA" id="ARBA00023004"/>
    </source>
</evidence>
<dbReference type="Pfam" id="PF01794">
    <property type="entry name" value="Ferric_reduct"/>
    <property type="match status" value="1"/>
</dbReference>
<feature type="domain" description="FAD-binding FR-type" evidence="15">
    <location>
        <begin position="658"/>
        <end position="761"/>
    </location>
</feature>
<evidence type="ECO:0000256" key="11">
    <source>
        <dbReference type="ARBA" id="ARBA00023180"/>
    </source>
</evidence>
<feature type="transmembrane region" description="Helical" evidence="13">
    <location>
        <begin position="296"/>
        <end position="323"/>
    </location>
</feature>
<organism evidence="16 17">
    <name type="scientific">Pelobates cultripes</name>
    <name type="common">Western spadefoot toad</name>
    <dbReference type="NCBI Taxonomy" id="61616"/>
    <lineage>
        <taxon>Eukaryota</taxon>
        <taxon>Metazoa</taxon>
        <taxon>Chordata</taxon>
        <taxon>Craniata</taxon>
        <taxon>Vertebrata</taxon>
        <taxon>Euteleostomi</taxon>
        <taxon>Amphibia</taxon>
        <taxon>Batrachia</taxon>
        <taxon>Anura</taxon>
        <taxon>Pelobatoidea</taxon>
        <taxon>Pelobatidae</taxon>
        <taxon>Pelobates</taxon>
    </lineage>
</organism>
<dbReference type="Pfam" id="PF09815">
    <property type="entry name" value="XK-related"/>
    <property type="match status" value="1"/>
</dbReference>
<dbReference type="GO" id="GO:0005886">
    <property type="term" value="C:plasma membrane"/>
    <property type="evidence" value="ECO:0007669"/>
    <property type="project" value="UniProtKB-SubCell"/>
</dbReference>
<dbReference type="InterPro" id="IPR013112">
    <property type="entry name" value="FAD-bd_8"/>
</dbReference>